<dbReference type="SUPFAM" id="SSF57180">
    <property type="entry name" value="Cellulose-binding domain"/>
    <property type="match status" value="1"/>
</dbReference>
<organism evidence="4 5">
    <name type="scientific">[Candida] arabinofermentans NRRL YB-2248</name>
    <dbReference type="NCBI Taxonomy" id="983967"/>
    <lineage>
        <taxon>Eukaryota</taxon>
        <taxon>Fungi</taxon>
        <taxon>Dikarya</taxon>
        <taxon>Ascomycota</taxon>
        <taxon>Saccharomycotina</taxon>
        <taxon>Pichiomycetes</taxon>
        <taxon>Pichiales</taxon>
        <taxon>Pichiaceae</taxon>
        <taxon>Ogataea</taxon>
        <taxon>Ogataea/Candida clade</taxon>
    </lineage>
</organism>
<evidence type="ECO:0000313" key="4">
    <source>
        <dbReference type="EMBL" id="ODV83395.1"/>
    </source>
</evidence>
<dbReference type="STRING" id="983967.A0A1E4SV64"/>
<accession>A0A1E4SV64</accession>
<dbReference type="InterPro" id="IPR035971">
    <property type="entry name" value="CBD_sf"/>
</dbReference>
<dbReference type="PROSITE" id="PS51164">
    <property type="entry name" value="CBM1_2"/>
    <property type="match status" value="1"/>
</dbReference>
<gene>
    <name evidence="4" type="ORF">CANARDRAFT_30019</name>
</gene>
<protein>
    <recommendedName>
        <fullName evidence="3">CBM1 domain-containing protein</fullName>
    </recommendedName>
</protein>
<evidence type="ECO:0000313" key="5">
    <source>
        <dbReference type="Proteomes" id="UP000094801"/>
    </source>
</evidence>
<dbReference type="GO" id="GO:0005975">
    <property type="term" value="P:carbohydrate metabolic process"/>
    <property type="evidence" value="ECO:0007669"/>
    <property type="project" value="InterPro"/>
</dbReference>
<name>A0A1E4SV64_9ASCO</name>
<dbReference type="Pfam" id="PF00734">
    <property type="entry name" value="CBM_1"/>
    <property type="match status" value="1"/>
</dbReference>
<proteinExistence type="predicted"/>
<evidence type="ECO:0000256" key="2">
    <source>
        <dbReference type="SAM" id="MobiDB-lite"/>
    </source>
</evidence>
<dbReference type="SMART" id="SM00236">
    <property type="entry name" value="fCBD"/>
    <property type="match status" value="1"/>
</dbReference>
<keyword evidence="5" id="KW-1185">Reference proteome</keyword>
<dbReference type="OrthoDB" id="5823761at2759"/>
<reference evidence="5" key="1">
    <citation type="submission" date="2016-04" db="EMBL/GenBank/DDBJ databases">
        <title>Comparative genomics of biotechnologically important yeasts.</title>
        <authorList>
            <consortium name="DOE Joint Genome Institute"/>
            <person name="Riley R."/>
            <person name="Haridas S."/>
            <person name="Wolfe K.H."/>
            <person name="Lopes M.R."/>
            <person name="Hittinger C.T."/>
            <person name="Goker M."/>
            <person name="Salamov A."/>
            <person name="Wisecaver J."/>
            <person name="Long T.M."/>
            <person name="Aerts A.L."/>
            <person name="Barry K."/>
            <person name="Choi C."/>
            <person name="Clum A."/>
            <person name="Coughlan A.Y."/>
            <person name="Deshpande S."/>
            <person name="Douglass A.P."/>
            <person name="Hanson S.J."/>
            <person name="Klenk H.-P."/>
            <person name="Labutti K."/>
            <person name="Lapidus A."/>
            <person name="Lindquist E."/>
            <person name="Lipzen A."/>
            <person name="Meier-Kolthoff J.P."/>
            <person name="Ohm R.A."/>
            <person name="Otillar R.P."/>
            <person name="Pangilinan J."/>
            <person name="Peng Y."/>
            <person name="Rokas A."/>
            <person name="Rosa C.A."/>
            <person name="Scheuner C."/>
            <person name="Sibirny A.A."/>
            <person name="Slot J.C."/>
            <person name="Stielow J.B."/>
            <person name="Sun H."/>
            <person name="Kurtzman C.P."/>
            <person name="Blackwell M."/>
            <person name="Grigoriev I.V."/>
            <person name="Jeffries T.W."/>
        </authorList>
    </citation>
    <scope>NUCLEOTIDE SEQUENCE [LARGE SCALE GENOMIC DNA]</scope>
    <source>
        <strain evidence="5">NRRL YB-2248</strain>
    </source>
</reference>
<feature type="region of interest" description="Disordered" evidence="2">
    <location>
        <begin position="57"/>
        <end position="111"/>
    </location>
</feature>
<feature type="domain" description="CBM1" evidence="3">
    <location>
        <begin position="156"/>
        <end position="192"/>
    </location>
</feature>
<dbReference type="GO" id="GO:0030248">
    <property type="term" value="F:cellulose binding"/>
    <property type="evidence" value="ECO:0007669"/>
    <property type="project" value="InterPro"/>
</dbReference>
<dbReference type="InterPro" id="IPR000254">
    <property type="entry name" value="CBD"/>
</dbReference>
<dbReference type="AlphaFoldDB" id="A0A1E4SV64"/>
<evidence type="ECO:0000259" key="3">
    <source>
        <dbReference type="PROSITE" id="PS51164"/>
    </source>
</evidence>
<keyword evidence="1" id="KW-0732">Signal</keyword>
<dbReference type="Proteomes" id="UP000094801">
    <property type="component" value="Unassembled WGS sequence"/>
</dbReference>
<dbReference type="GO" id="GO:0005576">
    <property type="term" value="C:extracellular region"/>
    <property type="evidence" value="ECO:0007669"/>
    <property type="project" value="InterPro"/>
</dbReference>
<evidence type="ECO:0000256" key="1">
    <source>
        <dbReference type="ARBA" id="ARBA00022729"/>
    </source>
</evidence>
<dbReference type="EMBL" id="KV453864">
    <property type="protein sequence ID" value="ODV83395.1"/>
    <property type="molecule type" value="Genomic_DNA"/>
</dbReference>
<sequence length="308" mass="31838">MLPTLYNNPIALGFAFSQLAMASANAVGYTGNGSLDDDTYESEDSTTTQTTVAITSTAEETTEETTASENIEASTTTEIGEETVTAASTESTATEQWTAESLTSTESTTDLWATESLTSTELTTEQWTATSLTSTLTDSATATTTASTTASDATGTCGTAYAQCGGLDYTGATCCQNGYQCITANSYWARCVVQSTLGSSSVYTKGSGASSVKLSTELETSTSTEYSTYITTYATNVYVSGSSYSTIITSKVVSSGIVVKVESSVNTISSTNGASGMSLRQYTNDKSGWKAKALIAGLIGFSMAVATA</sequence>